<dbReference type="SFLD" id="SFLDG01386">
    <property type="entry name" value="main_SPASM_domain-containing"/>
    <property type="match status" value="1"/>
</dbReference>
<comment type="cofactor">
    <cofactor evidence="1">
        <name>[4Fe-4S] cluster</name>
        <dbReference type="ChEBI" id="CHEBI:49883"/>
    </cofactor>
</comment>
<feature type="region of interest" description="Disordered" evidence="6">
    <location>
        <begin position="38"/>
        <end position="74"/>
    </location>
</feature>
<dbReference type="Pfam" id="PF04055">
    <property type="entry name" value="Radical_SAM"/>
    <property type="match status" value="1"/>
</dbReference>
<feature type="domain" description="Radical SAM core" evidence="7">
    <location>
        <begin position="78"/>
        <end position="299"/>
    </location>
</feature>
<evidence type="ECO:0000256" key="5">
    <source>
        <dbReference type="ARBA" id="ARBA00023014"/>
    </source>
</evidence>
<dbReference type="PANTHER" id="PTHR11228:SF34">
    <property type="entry name" value="TUNGSTEN-CONTAINING ALDEHYDE FERREDOXIN OXIDOREDUCTASE COFACTOR MODIFYING PROTEIN"/>
    <property type="match status" value="1"/>
</dbReference>
<evidence type="ECO:0000256" key="2">
    <source>
        <dbReference type="ARBA" id="ARBA00022691"/>
    </source>
</evidence>
<dbReference type="SFLD" id="SFLDS00029">
    <property type="entry name" value="Radical_SAM"/>
    <property type="match status" value="1"/>
</dbReference>
<organism evidence="8">
    <name type="scientific">Desulfomonile tiedjei</name>
    <dbReference type="NCBI Taxonomy" id="2358"/>
    <lineage>
        <taxon>Bacteria</taxon>
        <taxon>Pseudomonadati</taxon>
        <taxon>Thermodesulfobacteriota</taxon>
        <taxon>Desulfomonilia</taxon>
        <taxon>Desulfomonilales</taxon>
        <taxon>Desulfomonilaceae</taxon>
        <taxon>Desulfomonile</taxon>
    </lineage>
</organism>
<reference evidence="8" key="1">
    <citation type="journal article" date="2020" name="mSystems">
        <title>Genome- and Community-Level Interaction Insights into Carbon Utilization and Element Cycling Functions of Hydrothermarchaeota in Hydrothermal Sediment.</title>
        <authorList>
            <person name="Zhou Z."/>
            <person name="Liu Y."/>
            <person name="Xu W."/>
            <person name="Pan J."/>
            <person name="Luo Z.H."/>
            <person name="Li M."/>
        </authorList>
    </citation>
    <scope>NUCLEOTIDE SEQUENCE [LARGE SCALE GENOMIC DNA]</scope>
    <source>
        <strain evidence="8">SpSt-769</strain>
    </source>
</reference>
<dbReference type="EMBL" id="DTGT01000240">
    <property type="protein sequence ID" value="HGH61160.1"/>
    <property type="molecule type" value="Genomic_DNA"/>
</dbReference>
<sequence>MESAQRLRPPTCRVQRQRRIRHVEGGRGKRLDQRRTVHDGGVDGYQEGWSRPHHLIPRHGSREPHSRSQRERKAVKTPFSLRLVAWEMTQACNLACVHCRAGACKHALPDELTTREGKKLIEGIRSVGAPILIMTGGEPLLREDFFELAEYGVHAGLRVVLATNGVLVDGPTANKIAQVGVRRVSISLDGPTAEEHDAFRQVVGAFDASLNGVQNLRQAAVPVQINTTVTKRNRAKLKDIMKLAEEIGAAAFHVFLLVPTGRAREMAGEEMGPEEYEETLREFYYLSRSTSMETKATCAPQYYRIMRQEAKREGLEVTERTFGMNALTRGCLAGLSFVFVSHAGELQPCGYFDMKAGSVRDAEFKDLWEQAPLFNQLRNFRLLEGKCGRCDYVRYCGGCRARAYEATGRYMAPEPYCGYLPPAMRSSGPDGSSPK</sequence>
<dbReference type="InterPro" id="IPR013785">
    <property type="entry name" value="Aldolase_TIM"/>
</dbReference>
<dbReference type="CDD" id="cd21123">
    <property type="entry name" value="SPASM_MftC-like"/>
    <property type="match status" value="1"/>
</dbReference>
<dbReference type="AlphaFoldDB" id="A0A7C4AS58"/>
<keyword evidence="3" id="KW-0479">Metal-binding</keyword>
<evidence type="ECO:0000313" key="8">
    <source>
        <dbReference type="EMBL" id="HGH61160.1"/>
    </source>
</evidence>
<evidence type="ECO:0000256" key="3">
    <source>
        <dbReference type="ARBA" id="ARBA00022723"/>
    </source>
</evidence>
<keyword evidence="5" id="KW-0411">Iron-sulfur</keyword>
<proteinExistence type="predicted"/>
<dbReference type="InterPro" id="IPR023885">
    <property type="entry name" value="4Fe4S-binding_SPASM_dom"/>
</dbReference>
<dbReference type="InterPro" id="IPR030896">
    <property type="entry name" value="rSAM_AhbD_hemeb"/>
</dbReference>
<dbReference type="NCBIfam" id="TIGR04085">
    <property type="entry name" value="rSAM_more_4Fe4S"/>
    <property type="match status" value="1"/>
</dbReference>
<name>A0A7C4AS58_9BACT</name>
<dbReference type="InterPro" id="IPR050377">
    <property type="entry name" value="Radical_SAM_PqqE_MftC-like"/>
</dbReference>
<dbReference type="GO" id="GO:0046872">
    <property type="term" value="F:metal ion binding"/>
    <property type="evidence" value="ECO:0007669"/>
    <property type="project" value="UniProtKB-KW"/>
</dbReference>
<accession>A0A7C4AS58</accession>
<dbReference type="PANTHER" id="PTHR11228">
    <property type="entry name" value="RADICAL SAM DOMAIN PROTEIN"/>
    <property type="match status" value="1"/>
</dbReference>
<protein>
    <submittedName>
        <fullName evidence="8">Heme b synthase</fullName>
    </submittedName>
</protein>
<dbReference type="InterPro" id="IPR058240">
    <property type="entry name" value="rSAM_sf"/>
</dbReference>
<dbReference type="GO" id="GO:0051539">
    <property type="term" value="F:4 iron, 4 sulfur cluster binding"/>
    <property type="evidence" value="ECO:0007669"/>
    <property type="project" value="InterPro"/>
</dbReference>
<dbReference type="SUPFAM" id="SSF102114">
    <property type="entry name" value="Radical SAM enzymes"/>
    <property type="match status" value="1"/>
</dbReference>
<evidence type="ECO:0000256" key="6">
    <source>
        <dbReference type="SAM" id="MobiDB-lite"/>
    </source>
</evidence>
<dbReference type="Pfam" id="PF13186">
    <property type="entry name" value="SPASM"/>
    <property type="match status" value="1"/>
</dbReference>
<dbReference type="InterPro" id="IPR007197">
    <property type="entry name" value="rSAM"/>
</dbReference>
<evidence type="ECO:0000256" key="1">
    <source>
        <dbReference type="ARBA" id="ARBA00001966"/>
    </source>
</evidence>
<gene>
    <name evidence="8" type="primary">ahbD</name>
    <name evidence="8" type="ORF">ENV54_07675</name>
</gene>
<evidence type="ECO:0000259" key="7">
    <source>
        <dbReference type="PROSITE" id="PS51918"/>
    </source>
</evidence>
<dbReference type="NCBIfam" id="TIGR04545">
    <property type="entry name" value="rSAM_ahbD_hemeb"/>
    <property type="match status" value="1"/>
</dbReference>
<dbReference type="PROSITE" id="PS51918">
    <property type="entry name" value="RADICAL_SAM"/>
    <property type="match status" value="1"/>
</dbReference>
<keyword evidence="2" id="KW-0949">S-adenosyl-L-methionine</keyword>
<dbReference type="CDD" id="cd01335">
    <property type="entry name" value="Radical_SAM"/>
    <property type="match status" value="1"/>
</dbReference>
<keyword evidence="4" id="KW-0408">Iron</keyword>
<dbReference type="GO" id="GO:0003824">
    <property type="term" value="F:catalytic activity"/>
    <property type="evidence" value="ECO:0007669"/>
    <property type="project" value="InterPro"/>
</dbReference>
<evidence type="ECO:0000256" key="4">
    <source>
        <dbReference type="ARBA" id="ARBA00023004"/>
    </source>
</evidence>
<feature type="compositionally biased region" description="Basic and acidic residues" evidence="6">
    <location>
        <begin position="60"/>
        <end position="74"/>
    </location>
</feature>
<dbReference type="Gene3D" id="3.20.20.70">
    <property type="entry name" value="Aldolase class I"/>
    <property type="match status" value="1"/>
</dbReference>
<dbReference type="SFLD" id="SFLDG01067">
    <property type="entry name" value="SPASM/twitch_domain_containing"/>
    <property type="match status" value="1"/>
</dbReference>
<comment type="caution">
    <text evidence="8">The sequence shown here is derived from an EMBL/GenBank/DDBJ whole genome shotgun (WGS) entry which is preliminary data.</text>
</comment>